<evidence type="ECO:0000313" key="2">
    <source>
        <dbReference type="EMBL" id="KAG7554644.1"/>
    </source>
</evidence>
<dbReference type="OrthoDB" id="1683637at2759"/>
<dbReference type="InterPro" id="IPR013955">
    <property type="entry name" value="Rep_factor-A_C"/>
</dbReference>
<gene>
    <name evidence="2" type="ORF">ISN44_As11g008670</name>
</gene>
<dbReference type="AlphaFoldDB" id="A0A8T1Z9J0"/>
<dbReference type="Pfam" id="PF08646">
    <property type="entry name" value="Rep_fac-A_C"/>
    <property type="match status" value="1"/>
</dbReference>
<accession>A0A8T1Z9J0</accession>
<comment type="caution">
    <text evidence="2">The sequence shown here is derived from an EMBL/GenBank/DDBJ whole genome shotgun (WGS) entry which is preliminary data.</text>
</comment>
<evidence type="ECO:0000259" key="1">
    <source>
        <dbReference type="Pfam" id="PF08646"/>
    </source>
</evidence>
<dbReference type="Proteomes" id="UP000694251">
    <property type="component" value="Chromosome 11"/>
</dbReference>
<protein>
    <submittedName>
        <fullName evidence="2">Replication factor A C-terminal</fullName>
    </submittedName>
</protein>
<sequence length="166" mass="19212">MNDNELIPKRDITLAYETKKTVVVSLWNDLATGIGQELLDMADKVIITLRSNVVINPASTEATKLTSWYDSEVDELNKLKSEEGGVNEFQTKLKEVIWSPHLFRISTVSQQEYNSEKRQRKTVRGVSPIDFTAETRLLLQEQDILINDGRLVAREYRRKFKFYTKT</sequence>
<dbReference type="EMBL" id="JAEFBJ010000011">
    <property type="protein sequence ID" value="KAG7554644.1"/>
    <property type="molecule type" value="Genomic_DNA"/>
</dbReference>
<feature type="domain" description="Replication factor A C-terminal" evidence="1">
    <location>
        <begin position="72"/>
        <end position="138"/>
    </location>
</feature>
<proteinExistence type="predicted"/>
<name>A0A8T1Z9J0_ARASU</name>
<evidence type="ECO:0000313" key="3">
    <source>
        <dbReference type="Proteomes" id="UP000694251"/>
    </source>
</evidence>
<keyword evidence="3" id="KW-1185">Reference proteome</keyword>
<reference evidence="2 3" key="1">
    <citation type="submission" date="2020-12" db="EMBL/GenBank/DDBJ databases">
        <title>Concerted genomic and epigenomic changes stabilize Arabidopsis allopolyploids.</title>
        <authorList>
            <person name="Chen Z."/>
        </authorList>
    </citation>
    <scope>NUCLEOTIDE SEQUENCE [LARGE SCALE GENOMIC DNA]</scope>
    <source>
        <strain evidence="2">As9502</strain>
        <tissue evidence="2">Leaf</tissue>
    </source>
</reference>
<organism evidence="2 3">
    <name type="scientific">Arabidopsis suecica</name>
    <name type="common">Swedish thale-cress</name>
    <name type="synonym">Cardaminopsis suecica</name>
    <dbReference type="NCBI Taxonomy" id="45249"/>
    <lineage>
        <taxon>Eukaryota</taxon>
        <taxon>Viridiplantae</taxon>
        <taxon>Streptophyta</taxon>
        <taxon>Embryophyta</taxon>
        <taxon>Tracheophyta</taxon>
        <taxon>Spermatophyta</taxon>
        <taxon>Magnoliopsida</taxon>
        <taxon>eudicotyledons</taxon>
        <taxon>Gunneridae</taxon>
        <taxon>Pentapetalae</taxon>
        <taxon>rosids</taxon>
        <taxon>malvids</taxon>
        <taxon>Brassicales</taxon>
        <taxon>Brassicaceae</taxon>
        <taxon>Camelineae</taxon>
        <taxon>Arabidopsis</taxon>
    </lineage>
</organism>